<proteinExistence type="predicted"/>
<accession>A0A7R9I2A4</accession>
<dbReference type="AlphaFoldDB" id="A0A7R9I2A4"/>
<reference evidence="2" key="1">
    <citation type="submission" date="2020-11" db="EMBL/GenBank/DDBJ databases">
        <authorList>
            <person name="Tran Van P."/>
        </authorList>
    </citation>
    <scope>NUCLEOTIDE SEQUENCE</scope>
</reference>
<keyword evidence="1" id="KW-0812">Transmembrane</keyword>
<organism evidence="2">
    <name type="scientific">Timema bartmani</name>
    <dbReference type="NCBI Taxonomy" id="61472"/>
    <lineage>
        <taxon>Eukaryota</taxon>
        <taxon>Metazoa</taxon>
        <taxon>Ecdysozoa</taxon>
        <taxon>Arthropoda</taxon>
        <taxon>Hexapoda</taxon>
        <taxon>Insecta</taxon>
        <taxon>Pterygota</taxon>
        <taxon>Neoptera</taxon>
        <taxon>Polyneoptera</taxon>
        <taxon>Phasmatodea</taxon>
        <taxon>Timematodea</taxon>
        <taxon>Timematoidea</taxon>
        <taxon>Timematidae</taxon>
        <taxon>Timema</taxon>
    </lineage>
</organism>
<sequence>MATNVSNAKEKVFTRTLLVATPSATSGRDHPFLHDVLTRRRVCPIVGITQTIRGARIMTPPSANELEQPSANGQVQVYLAACMMLHSVILFLVFTPLKQDVYGQRDGQPRKYGEFKTEG</sequence>
<gene>
    <name evidence="2" type="ORF">TBIB3V08_LOCUS7112</name>
</gene>
<keyword evidence="1" id="KW-1133">Transmembrane helix</keyword>
<protein>
    <submittedName>
        <fullName evidence="2">Uncharacterized protein</fullName>
    </submittedName>
</protein>
<feature type="transmembrane region" description="Helical" evidence="1">
    <location>
        <begin position="75"/>
        <end position="95"/>
    </location>
</feature>
<name>A0A7R9I2A4_9NEOP</name>
<evidence type="ECO:0000313" key="2">
    <source>
        <dbReference type="EMBL" id="CAD7444746.1"/>
    </source>
</evidence>
<dbReference type="EMBL" id="OD566838">
    <property type="protein sequence ID" value="CAD7444746.1"/>
    <property type="molecule type" value="Genomic_DNA"/>
</dbReference>
<keyword evidence="1" id="KW-0472">Membrane</keyword>
<evidence type="ECO:0000256" key="1">
    <source>
        <dbReference type="SAM" id="Phobius"/>
    </source>
</evidence>